<keyword evidence="2" id="KW-1185">Reference proteome</keyword>
<evidence type="ECO:0000313" key="1">
    <source>
        <dbReference type="EMBL" id="KAH7665969.1"/>
    </source>
</evidence>
<comment type="caution">
    <text evidence="1">The sequence shown here is derived from an EMBL/GenBank/DDBJ whole genome shotgun (WGS) entry which is preliminary data.</text>
</comment>
<dbReference type="Proteomes" id="UP000827976">
    <property type="component" value="Chromosome 13"/>
</dbReference>
<organism evidence="1 2">
    <name type="scientific">Dioscorea alata</name>
    <name type="common">Purple yam</name>
    <dbReference type="NCBI Taxonomy" id="55571"/>
    <lineage>
        <taxon>Eukaryota</taxon>
        <taxon>Viridiplantae</taxon>
        <taxon>Streptophyta</taxon>
        <taxon>Embryophyta</taxon>
        <taxon>Tracheophyta</taxon>
        <taxon>Spermatophyta</taxon>
        <taxon>Magnoliopsida</taxon>
        <taxon>Liliopsida</taxon>
        <taxon>Dioscoreales</taxon>
        <taxon>Dioscoreaceae</taxon>
        <taxon>Dioscorea</taxon>
    </lineage>
</organism>
<accession>A0ACB7UYR1</accession>
<protein>
    <submittedName>
        <fullName evidence="1">L domain-like protein</fullName>
    </submittedName>
</protein>
<proteinExistence type="predicted"/>
<gene>
    <name evidence="1" type="ORF">IHE45_13G068300</name>
</gene>
<dbReference type="EMBL" id="CM037023">
    <property type="protein sequence ID" value="KAH7665969.1"/>
    <property type="molecule type" value="Genomic_DNA"/>
</dbReference>
<sequence length="209" mass="23898">MHTLQLCDLSYKHGEGLMELYIDDCGFKELLMNGSVVNLKNFYLYGLKKLKQISLPAETVPSECFQRLTFVDIYYCESLRSLSWVLHLPCLRELNVEGCSAMKELIDPADQMQQASSGLPTFPSLQSLVILDMANLVSLSTCPLDFPVLSELELTSCPKLTKFLFKSSIVNNKFKEVKVDGDLWESLEWEDTTIRSHLTKFLRVVHYEN</sequence>
<evidence type="ECO:0000313" key="2">
    <source>
        <dbReference type="Proteomes" id="UP000827976"/>
    </source>
</evidence>
<name>A0ACB7UYR1_DIOAL</name>
<reference evidence="2" key="1">
    <citation type="journal article" date="2022" name="Nat. Commun.">
        <title>Chromosome evolution and the genetic basis of agronomically important traits in greater yam.</title>
        <authorList>
            <person name="Bredeson J.V."/>
            <person name="Lyons J.B."/>
            <person name="Oniyinde I.O."/>
            <person name="Okereke N.R."/>
            <person name="Kolade O."/>
            <person name="Nnabue I."/>
            <person name="Nwadili C.O."/>
            <person name="Hribova E."/>
            <person name="Parker M."/>
            <person name="Nwogha J."/>
            <person name="Shu S."/>
            <person name="Carlson J."/>
            <person name="Kariba R."/>
            <person name="Muthemba S."/>
            <person name="Knop K."/>
            <person name="Barton G.J."/>
            <person name="Sherwood A.V."/>
            <person name="Lopez-Montes A."/>
            <person name="Asiedu R."/>
            <person name="Jamnadass R."/>
            <person name="Muchugi A."/>
            <person name="Goodstein D."/>
            <person name="Egesi C.N."/>
            <person name="Featherston J."/>
            <person name="Asfaw A."/>
            <person name="Simpson G.G."/>
            <person name="Dolezel J."/>
            <person name="Hendre P.S."/>
            <person name="Van Deynze A."/>
            <person name="Kumar P.L."/>
            <person name="Obidiegwu J.E."/>
            <person name="Bhattacharjee R."/>
            <person name="Rokhsar D.S."/>
        </authorList>
    </citation>
    <scope>NUCLEOTIDE SEQUENCE [LARGE SCALE GENOMIC DNA]</scope>
    <source>
        <strain evidence="2">cv. TDa95/00328</strain>
    </source>
</reference>